<organism evidence="1 2">
    <name type="scientific">Methylocella silvestris</name>
    <dbReference type="NCBI Taxonomy" id="199596"/>
    <lineage>
        <taxon>Bacteria</taxon>
        <taxon>Pseudomonadati</taxon>
        <taxon>Pseudomonadota</taxon>
        <taxon>Alphaproteobacteria</taxon>
        <taxon>Hyphomicrobiales</taxon>
        <taxon>Beijerinckiaceae</taxon>
        <taxon>Methylocella</taxon>
    </lineage>
</organism>
<dbReference type="RefSeq" id="WP_102844885.1">
    <property type="nucleotide sequence ID" value="NZ_PDZR01000024.1"/>
</dbReference>
<reference evidence="1 2" key="1">
    <citation type="submission" date="2017-10" db="EMBL/GenBank/DDBJ databases">
        <title>Genome announcement of Methylocella silvestris TVC from permafrost.</title>
        <authorList>
            <person name="Wang J."/>
            <person name="Geng K."/>
            <person name="Ul-Haque F."/>
            <person name="Crombie A.T."/>
            <person name="Street L.E."/>
            <person name="Wookey P.A."/>
            <person name="Murrell J.C."/>
            <person name="Pratscher J."/>
        </authorList>
    </citation>
    <scope>NUCLEOTIDE SEQUENCE [LARGE SCALE GENOMIC DNA]</scope>
    <source>
        <strain evidence="1 2">TVC</strain>
    </source>
</reference>
<proteinExistence type="predicted"/>
<dbReference type="Proteomes" id="UP000236286">
    <property type="component" value="Unassembled WGS sequence"/>
</dbReference>
<dbReference type="EMBL" id="PDZR01000024">
    <property type="protein sequence ID" value="PNG24760.1"/>
    <property type="molecule type" value="Genomic_DNA"/>
</dbReference>
<gene>
    <name evidence="1" type="ORF">CR492_16785</name>
</gene>
<name>A0A2J7TDC5_METSI</name>
<accession>A0A2J7TDC5</accession>
<dbReference type="OrthoDB" id="9839348at2"/>
<comment type="caution">
    <text evidence="1">The sequence shown here is derived from an EMBL/GenBank/DDBJ whole genome shotgun (WGS) entry which is preliminary data.</text>
</comment>
<sequence>MSDILPAVEAVPINRTEHNGAIVRQKAFDQAWAMLEGELKEFGSAEILSIRNYLAQAILNEAERDESDPVILSVKALHALAVHLRNGKSPAQLASC</sequence>
<evidence type="ECO:0000313" key="2">
    <source>
        <dbReference type="Proteomes" id="UP000236286"/>
    </source>
</evidence>
<protein>
    <submittedName>
        <fullName evidence="1">Uncharacterized protein</fullName>
    </submittedName>
</protein>
<dbReference type="AlphaFoldDB" id="A0A2J7TDC5"/>
<evidence type="ECO:0000313" key="1">
    <source>
        <dbReference type="EMBL" id="PNG24760.1"/>
    </source>
</evidence>